<feature type="transmembrane region" description="Helical" evidence="1">
    <location>
        <begin position="6"/>
        <end position="24"/>
    </location>
</feature>
<feature type="transmembrane region" description="Helical" evidence="1">
    <location>
        <begin position="45"/>
        <end position="69"/>
    </location>
</feature>
<gene>
    <name evidence="2" type="ORF">RFH51_15045</name>
</gene>
<keyword evidence="1" id="KW-1133">Transmembrane helix</keyword>
<evidence type="ECO:0000256" key="1">
    <source>
        <dbReference type="SAM" id="Phobius"/>
    </source>
</evidence>
<dbReference type="EMBL" id="JAVIDA010000025">
    <property type="protein sequence ID" value="MDQ9072774.1"/>
    <property type="molecule type" value="Genomic_DNA"/>
</dbReference>
<evidence type="ECO:0000313" key="3">
    <source>
        <dbReference type="Proteomes" id="UP001243195"/>
    </source>
</evidence>
<accession>A0AAW8JLN3</accession>
<feature type="transmembrane region" description="Helical" evidence="1">
    <location>
        <begin position="75"/>
        <end position="94"/>
    </location>
</feature>
<dbReference type="PIRSF" id="PIRSF005610">
    <property type="entry name" value="SirB"/>
    <property type="match status" value="1"/>
</dbReference>
<organism evidence="2 3">
    <name type="scientific">Acinetobacter gerneri</name>
    <dbReference type="NCBI Taxonomy" id="202952"/>
    <lineage>
        <taxon>Bacteria</taxon>
        <taxon>Pseudomonadati</taxon>
        <taxon>Pseudomonadota</taxon>
        <taxon>Gammaproteobacteria</taxon>
        <taxon>Moraxellales</taxon>
        <taxon>Moraxellaceae</taxon>
        <taxon>Acinetobacter</taxon>
    </lineage>
</organism>
<keyword evidence="1" id="KW-0472">Membrane</keyword>
<dbReference type="InterPro" id="IPR007360">
    <property type="entry name" value="SirB"/>
</dbReference>
<sequence length="130" mass="14760">MDQHALLIGLHIFAVLLLLIILILRAMTLFKGIEDDQPNQNKRKLYVAVQHSALTILVVTGGILLYMKHFKVENWFYAKIILFLVLLSSLIKAYKKDNNILMVQRRAGLTLAFIAYIAIIGLVQIKPVFG</sequence>
<keyword evidence="1" id="KW-0812">Transmembrane</keyword>
<reference evidence="2" key="1">
    <citation type="submission" date="2023-08" db="EMBL/GenBank/DDBJ databases">
        <title>Emergence of clinically-relevant ST2 carbapenem-resistant Acinetobacter baumannii strains in hospital sewages in Zhejiang, East of China.</title>
        <authorList>
            <person name="Kaichao C."/>
            <person name="Zhang R."/>
        </authorList>
    </citation>
    <scope>NUCLEOTIDE SEQUENCE</scope>
    <source>
        <strain evidence="2">M-SY-60</strain>
    </source>
</reference>
<feature type="transmembrane region" description="Helical" evidence="1">
    <location>
        <begin position="106"/>
        <end position="125"/>
    </location>
</feature>
<name>A0AAW8JLN3_9GAMM</name>
<protein>
    <submittedName>
        <fullName evidence="2">SirB2 family protein</fullName>
    </submittedName>
</protein>
<comment type="caution">
    <text evidence="2">The sequence shown here is derived from an EMBL/GenBank/DDBJ whole genome shotgun (WGS) entry which is preliminary data.</text>
</comment>
<dbReference type="RefSeq" id="WP_277091171.1">
    <property type="nucleotide sequence ID" value="NZ_JAKVJG010000011.1"/>
</dbReference>
<proteinExistence type="predicted"/>
<evidence type="ECO:0000313" key="2">
    <source>
        <dbReference type="EMBL" id="MDQ9072774.1"/>
    </source>
</evidence>
<dbReference type="Proteomes" id="UP001243195">
    <property type="component" value="Unassembled WGS sequence"/>
</dbReference>
<dbReference type="AlphaFoldDB" id="A0AAW8JLN3"/>